<reference evidence="22" key="1">
    <citation type="submission" date="2018-12" db="EMBL/GenBank/DDBJ databases">
        <authorList>
            <person name="Syme R.A."/>
            <person name="Farfan-Caceres L."/>
            <person name="Lichtenzveig J."/>
        </authorList>
    </citation>
    <scope>NUCLEOTIDE SEQUENCE</scope>
    <source>
        <strain evidence="22">Al4</strain>
    </source>
</reference>
<evidence type="ECO:0000256" key="12">
    <source>
        <dbReference type="ARBA" id="ARBA00038622"/>
    </source>
</evidence>
<dbReference type="SUPFAM" id="SSF51735">
    <property type="entry name" value="NAD(P)-binding Rossmann-fold domains"/>
    <property type="match status" value="1"/>
</dbReference>
<evidence type="ECO:0000256" key="1">
    <source>
        <dbReference type="ARBA" id="ARBA00004275"/>
    </source>
</evidence>
<dbReference type="PRINTS" id="PR00081">
    <property type="entry name" value="GDHRDH"/>
</dbReference>
<dbReference type="GO" id="GO:0005777">
    <property type="term" value="C:peroxisome"/>
    <property type="evidence" value="ECO:0007669"/>
    <property type="project" value="UniProtKB-SubCell"/>
</dbReference>
<accession>A0A8H7JB21</accession>
<dbReference type="AlphaFoldDB" id="A0A8H7JB21"/>
<evidence type="ECO:0000256" key="18">
    <source>
        <dbReference type="ARBA" id="ARBA00049251"/>
    </source>
</evidence>
<evidence type="ECO:0000256" key="20">
    <source>
        <dbReference type="ARBA" id="ARBA00049559"/>
    </source>
</evidence>
<reference evidence="22" key="2">
    <citation type="submission" date="2020-09" db="EMBL/GenBank/DDBJ databases">
        <title>Reference genome assembly for Australian Ascochyta lentis isolate Al4.</title>
        <authorList>
            <person name="Lee R.C."/>
            <person name="Farfan-Caceres L.M."/>
            <person name="Debler J.W."/>
            <person name="Williams A.H."/>
            <person name="Henares B.M."/>
        </authorList>
    </citation>
    <scope>NUCLEOTIDE SEQUENCE</scope>
    <source>
        <strain evidence="22">Al4</strain>
    </source>
</reference>
<evidence type="ECO:0000313" key="23">
    <source>
        <dbReference type="Proteomes" id="UP000651452"/>
    </source>
</evidence>
<evidence type="ECO:0000256" key="5">
    <source>
        <dbReference type="ARBA" id="ARBA00022832"/>
    </source>
</evidence>
<evidence type="ECO:0000256" key="21">
    <source>
        <dbReference type="SAM" id="MobiDB-lite"/>
    </source>
</evidence>
<evidence type="ECO:0000256" key="2">
    <source>
        <dbReference type="ARBA" id="ARBA00005189"/>
    </source>
</evidence>
<comment type="catalytic activity">
    <reaction evidence="15">
        <text>(2E)-dodecenoyl-CoA + NADPH + H(+) = dodecanoyl-CoA + NADP(+)</text>
        <dbReference type="Rhea" id="RHEA:44964"/>
        <dbReference type="ChEBI" id="CHEBI:15378"/>
        <dbReference type="ChEBI" id="CHEBI:57330"/>
        <dbReference type="ChEBI" id="CHEBI:57375"/>
        <dbReference type="ChEBI" id="CHEBI:57783"/>
        <dbReference type="ChEBI" id="CHEBI:58349"/>
    </reaction>
    <physiologicalReaction direction="left-to-right" evidence="15">
        <dbReference type="Rhea" id="RHEA:44965"/>
    </physiologicalReaction>
</comment>
<comment type="pathway">
    <text evidence="2">Lipid metabolism.</text>
</comment>
<name>A0A8H7JB21_9PLEO</name>
<evidence type="ECO:0000256" key="7">
    <source>
        <dbReference type="ARBA" id="ARBA00023002"/>
    </source>
</evidence>
<keyword evidence="7" id="KW-0560">Oxidoreductase</keyword>
<comment type="catalytic activity">
    <reaction evidence="18">
        <text>a (2E)-enoyl-CoA + NADPH + H(+) = a 2,3-saturated acyl-CoA + NADP(+)</text>
        <dbReference type="Rhea" id="RHEA:33763"/>
        <dbReference type="ChEBI" id="CHEBI:15378"/>
        <dbReference type="ChEBI" id="CHEBI:57783"/>
        <dbReference type="ChEBI" id="CHEBI:58349"/>
        <dbReference type="ChEBI" id="CHEBI:58856"/>
        <dbReference type="ChEBI" id="CHEBI:65111"/>
        <dbReference type="EC" id="1.3.1.38"/>
    </reaction>
    <physiologicalReaction direction="left-to-right" evidence="18">
        <dbReference type="Rhea" id="RHEA:33764"/>
    </physiologicalReaction>
</comment>
<comment type="catalytic activity">
    <reaction evidence="20">
        <text>(2E)-octenoyl-CoA + NADPH + H(+) = octanoyl-CoA + NADP(+)</text>
        <dbReference type="Rhea" id="RHEA:44952"/>
        <dbReference type="ChEBI" id="CHEBI:15378"/>
        <dbReference type="ChEBI" id="CHEBI:57386"/>
        <dbReference type="ChEBI" id="CHEBI:57783"/>
        <dbReference type="ChEBI" id="CHEBI:58349"/>
        <dbReference type="ChEBI" id="CHEBI:62242"/>
    </reaction>
    <physiologicalReaction direction="left-to-right" evidence="20">
        <dbReference type="Rhea" id="RHEA:44953"/>
    </physiologicalReaction>
</comment>
<evidence type="ECO:0000256" key="10">
    <source>
        <dbReference type="ARBA" id="ARBA00023160"/>
    </source>
</evidence>
<evidence type="ECO:0000256" key="9">
    <source>
        <dbReference type="ARBA" id="ARBA00023140"/>
    </source>
</evidence>
<dbReference type="Gene3D" id="3.40.50.720">
    <property type="entry name" value="NAD(P)-binding Rossmann-like Domain"/>
    <property type="match status" value="2"/>
</dbReference>
<evidence type="ECO:0000256" key="15">
    <source>
        <dbReference type="ARBA" id="ARBA00047570"/>
    </source>
</evidence>
<dbReference type="InterPro" id="IPR036291">
    <property type="entry name" value="NAD(P)-bd_dom_sf"/>
</dbReference>
<dbReference type="GO" id="GO:0006633">
    <property type="term" value="P:fatty acid biosynthetic process"/>
    <property type="evidence" value="ECO:0007669"/>
    <property type="project" value="UniProtKB-KW"/>
</dbReference>
<dbReference type="InterPro" id="IPR052388">
    <property type="entry name" value="Peroxisomal_t2-enoyl-CoA_red"/>
</dbReference>
<dbReference type="GO" id="GO:0019166">
    <property type="term" value="F:trans-2-enoyl-CoA reductase (NADPH) activity"/>
    <property type="evidence" value="ECO:0007669"/>
    <property type="project" value="UniProtKB-EC"/>
</dbReference>
<comment type="catalytic activity">
    <reaction evidence="17">
        <text>(2E)-hexenoyl-CoA + NADPH + H(+) = hexanoyl-CoA + NADP(+)</text>
        <dbReference type="Rhea" id="RHEA:44956"/>
        <dbReference type="ChEBI" id="CHEBI:15378"/>
        <dbReference type="ChEBI" id="CHEBI:57783"/>
        <dbReference type="ChEBI" id="CHEBI:58349"/>
        <dbReference type="ChEBI" id="CHEBI:62077"/>
        <dbReference type="ChEBI" id="CHEBI:62620"/>
    </reaction>
    <physiologicalReaction direction="left-to-right" evidence="17">
        <dbReference type="Rhea" id="RHEA:44957"/>
    </physiologicalReaction>
</comment>
<keyword evidence="23" id="KW-1185">Reference proteome</keyword>
<evidence type="ECO:0000256" key="17">
    <source>
        <dbReference type="ARBA" id="ARBA00049108"/>
    </source>
</evidence>
<comment type="catalytic activity">
    <reaction evidence="19">
        <text>(2E)-decenoyl-CoA + NADPH + H(+) = decanoyl-CoA + NADP(+)</text>
        <dbReference type="Rhea" id="RHEA:44960"/>
        <dbReference type="ChEBI" id="CHEBI:15378"/>
        <dbReference type="ChEBI" id="CHEBI:57783"/>
        <dbReference type="ChEBI" id="CHEBI:58349"/>
        <dbReference type="ChEBI" id="CHEBI:61406"/>
        <dbReference type="ChEBI" id="CHEBI:61430"/>
    </reaction>
    <physiologicalReaction direction="left-to-right" evidence="19">
        <dbReference type="Rhea" id="RHEA:44961"/>
    </physiologicalReaction>
</comment>
<keyword evidence="5" id="KW-0276">Fatty acid metabolism</keyword>
<sequence length="284" mass="29698">MAATNETNDSEHFSPYRPDGKLYGFVCVVTGATQPVGKAIVAELAAHGAACIYACSSLPDEPYAELASSINSQYPNTKVIGYPYKITSEEDTLALIDDSTPLHLDVFDRSPRPPIHYNHGPKRPYAPAAMQKTTPKGSYPNAAPKDAPYGSIIVVTSVAGTYGGCWAPAFTMASHAALGVVKSGVAVLKGTGVRINAITAGQIDVGVDLKGSGLKEMEGGQFPPAALQDKEVQKRTIGLERAGRPEEVARVAGFLASGFSSYITGAEMRVDGGAGVMNPLTVPV</sequence>
<protein>
    <recommendedName>
        <fullName evidence="14">Peroxisomal trans-2-enoyl-CoA reductase</fullName>
        <ecNumber evidence="13">1.3.1.38</ecNumber>
    </recommendedName>
</protein>
<evidence type="ECO:0000256" key="4">
    <source>
        <dbReference type="ARBA" id="ARBA00022553"/>
    </source>
</evidence>
<evidence type="ECO:0000256" key="6">
    <source>
        <dbReference type="ARBA" id="ARBA00022857"/>
    </source>
</evidence>
<dbReference type="GO" id="GO:0033306">
    <property type="term" value="P:phytol metabolic process"/>
    <property type="evidence" value="ECO:0007669"/>
    <property type="project" value="TreeGrafter"/>
</dbReference>
<feature type="region of interest" description="Disordered" evidence="21">
    <location>
        <begin position="113"/>
        <end position="141"/>
    </location>
</feature>
<keyword evidence="4" id="KW-0597">Phosphoprotein</keyword>
<dbReference type="InterPro" id="IPR002347">
    <property type="entry name" value="SDR_fam"/>
</dbReference>
<gene>
    <name evidence="22" type="ORF">EKO04_002536</name>
</gene>
<keyword evidence="10" id="KW-0275">Fatty acid biosynthesis</keyword>
<keyword evidence="3" id="KW-0444">Lipid biosynthesis</keyword>
<keyword evidence="9" id="KW-0576">Peroxisome</keyword>
<evidence type="ECO:0000256" key="16">
    <source>
        <dbReference type="ARBA" id="ARBA00048686"/>
    </source>
</evidence>
<dbReference type="CDD" id="cd05233">
    <property type="entry name" value="SDR_c"/>
    <property type="match status" value="1"/>
</dbReference>
<keyword evidence="8" id="KW-0443">Lipid metabolism</keyword>
<evidence type="ECO:0000256" key="3">
    <source>
        <dbReference type="ARBA" id="ARBA00022516"/>
    </source>
</evidence>
<dbReference type="PANTHER" id="PTHR24317:SF7">
    <property type="entry name" value="PEROXISOMAL TRANS-2-ENOYL-COA REDUCTASE"/>
    <property type="match status" value="1"/>
</dbReference>
<evidence type="ECO:0000256" key="11">
    <source>
        <dbReference type="ARBA" id="ARBA00037124"/>
    </source>
</evidence>
<comment type="catalytic activity">
    <reaction evidence="16">
        <text>(2E)-tetradecenoyl-CoA + NADPH + H(+) = tetradecanoyl-CoA + NADP(+)</text>
        <dbReference type="Rhea" id="RHEA:44968"/>
        <dbReference type="ChEBI" id="CHEBI:15378"/>
        <dbReference type="ChEBI" id="CHEBI:57385"/>
        <dbReference type="ChEBI" id="CHEBI:57783"/>
        <dbReference type="ChEBI" id="CHEBI:58349"/>
        <dbReference type="ChEBI" id="CHEBI:61405"/>
    </reaction>
    <physiologicalReaction direction="left-to-right" evidence="16">
        <dbReference type="Rhea" id="RHEA:44969"/>
    </physiologicalReaction>
</comment>
<comment type="function">
    <text evidence="11">Participates in chain elongation of fatty acids. Catalyzes the reduction of trans-2-enoyl-CoAs of varying chain lengths from 6:1 to 16:1, having maximum activity with 10:1 CoA. Has no 2,4-dienoyl-CoA reductase activity.</text>
</comment>
<evidence type="ECO:0000256" key="13">
    <source>
        <dbReference type="ARBA" id="ARBA00038849"/>
    </source>
</evidence>
<evidence type="ECO:0000256" key="19">
    <source>
        <dbReference type="ARBA" id="ARBA00049386"/>
    </source>
</evidence>
<evidence type="ECO:0000256" key="14">
    <source>
        <dbReference type="ARBA" id="ARBA00041063"/>
    </source>
</evidence>
<comment type="subunit">
    <text evidence="12">Interacts with PEX5, probably required to target it into peroxisomes.</text>
</comment>
<comment type="caution">
    <text evidence="22">The sequence shown here is derived from an EMBL/GenBank/DDBJ whole genome shotgun (WGS) entry which is preliminary data.</text>
</comment>
<dbReference type="EC" id="1.3.1.38" evidence="13"/>
<comment type="subcellular location">
    <subcellularLocation>
        <location evidence="1">Peroxisome</location>
    </subcellularLocation>
</comment>
<dbReference type="PANTHER" id="PTHR24317">
    <property type="entry name" value="PEROXISOMAL TRANS-2-ENOYL-COA REDUCTASE"/>
    <property type="match status" value="1"/>
</dbReference>
<proteinExistence type="predicted"/>
<dbReference type="Pfam" id="PF13561">
    <property type="entry name" value="adh_short_C2"/>
    <property type="match status" value="1"/>
</dbReference>
<dbReference type="OrthoDB" id="414540at2759"/>
<dbReference type="EMBL" id="RZGK01000004">
    <property type="protein sequence ID" value="KAF9699722.1"/>
    <property type="molecule type" value="Genomic_DNA"/>
</dbReference>
<keyword evidence="6" id="KW-0521">NADP</keyword>
<evidence type="ECO:0000256" key="8">
    <source>
        <dbReference type="ARBA" id="ARBA00023098"/>
    </source>
</evidence>
<dbReference type="Proteomes" id="UP000651452">
    <property type="component" value="Unassembled WGS sequence"/>
</dbReference>
<evidence type="ECO:0000313" key="22">
    <source>
        <dbReference type="EMBL" id="KAF9699722.1"/>
    </source>
</evidence>
<organism evidence="22 23">
    <name type="scientific">Ascochyta lentis</name>
    <dbReference type="NCBI Taxonomy" id="205686"/>
    <lineage>
        <taxon>Eukaryota</taxon>
        <taxon>Fungi</taxon>
        <taxon>Dikarya</taxon>
        <taxon>Ascomycota</taxon>
        <taxon>Pezizomycotina</taxon>
        <taxon>Dothideomycetes</taxon>
        <taxon>Pleosporomycetidae</taxon>
        <taxon>Pleosporales</taxon>
        <taxon>Pleosporineae</taxon>
        <taxon>Didymellaceae</taxon>
        <taxon>Ascochyta</taxon>
    </lineage>
</organism>